<dbReference type="AlphaFoldDB" id="A0A5E4M753"/>
<evidence type="ECO:0000313" key="2">
    <source>
        <dbReference type="Proteomes" id="UP000325440"/>
    </source>
</evidence>
<dbReference type="Proteomes" id="UP000325440">
    <property type="component" value="Unassembled WGS sequence"/>
</dbReference>
<name>A0A5E4M753_9HEMI</name>
<proteinExistence type="predicted"/>
<reference evidence="1 2" key="1">
    <citation type="submission" date="2019-08" db="EMBL/GenBank/DDBJ databases">
        <authorList>
            <person name="Alioto T."/>
            <person name="Alioto T."/>
            <person name="Gomez Garrido J."/>
        </authorList>
    </citation>
    <scope>NUCLEOTIDE SEQUENCE [LARGE SCALE GENOMIC DNA]</scope>
</reference>
<dbReference type="OrthoDB" id="415822at2759"/>
<dbReference type="EMBL" id="CABPRJ010000477">
    <property type="protein sequence ID" value="VVC28035.1"/>
    <property type="molecule type" value="Genomic_DNA"/>
</dbReference>
<keyword evidence="2" id="KW-1185">Reference proteome</keyword>
<evidence type="ECO:0000313" key="1">
    <source>
        <dbReference type="EMBL" id="VVC28035.1"/>
    </source>
</evidence>
<organism evidence="1 2">
    <name type="scientific">Cinara cedri</name>
    <dbReference type="NCBI Taxonomy" id="506608"/>
    <lineage>
        <taxon>Eukaryota</taxon>
        <taxon>Metazoa</taxon>
        <taxon>Ecdysozoa</taxon>
        <taxon>Arthropoda</taxon>
        <taxon>Hexapoda</taxon>
        <taxon>Insecta</taxon>
        <taxon>Pterygota</taxon>
        <taxon>Neoptera</taxon>
        <taxon>Paraneoptera</taxon>
        <taxon>Hemiptera</taxon>
        <taxon>Sternorrhyncha</taxon>
        <taxon>Aphidomorpha</taxon>
        <taxon>Aphidoidea</taxon>
        <taxon>Aphididae</taxon>
        <taxon>Lachninae</taxon>
        <taxon>Cinara</taxon>
    </lineage>
</organism>
<accession>A0A5E4M753</accession>
<sequence>MKNRNLTVRSSNGSIFVVTRTSDALASAINPTLESVNVWLRDYSLQLAHQKTETIILTKKWTYTDPQLTVRGHKKNLQYVAELYLDINLKFNKHLRTVPSKASSYSGASGTTCTAWGVTHDAGCLNCQRLEDTANHTLLDSPH</sequence>
<gene>
    <name evidence="1" type="ORF">CINCED_3A012496</name>
</gene>
<evidence type="ECO:0008006" key="3">
    <source>
        <dbReference type="Google" id="ProtNLM"/>
    </source>
</evidence>
<protein>
    <recommendedName>
        <fullName evidence="3">Reverse transcriptase domain</fullName>
    </recommendedName>
</protein>